<dbReference type="Proteomes" id="UP001457282">
    <property type="component" value="Unassembled WGS sequence"/>
</dbReference>
<dbReference type="PANTHER" id="PTHR31636">
    <property type="entry name" value="OSJNBA0084A10.13 PROTEIN-RELATED"/>
    <property type="match status" value="1"/>
</dbReference>
<dbReference type="PROSITE" id="PS50985">
    <property type="entry name" value="GRAS"/>
    <property type="match status" value="1"/>
</dbReference>
<organism evidence="6 7">
    <name type="scientific">Rubus argutus</name>
    <name type="common">Southern blackberry</name>
    <dbReference type="NCBI Taxonomy" id="59490"/>
    <lineage>
        <taxon>Eukaryota</taxon>
        <taxon>Viridiplantae</taxon>
        <taxon>Streptophyta</taxon>
        <taxon>Embryophyta</taxon>
        <taxon>Tracheophyta</taxon>
        <taxon>Spermatophyta</taxon>
        <taxon>Magnoliopsida</taxon>
        <taxon>eudicotyledons</taxon>
        <taxon>Gunneridae</taxon>
        <taxon>Pentapetalae</taxon>
        <taxon>rosids</taxon>
        <taxon>fabids</taxon>
        <taxon>Rosales</taxon>
        <taxon>Rosaceae</taxon>
        <taxon>Rosoideae</taxon>
        <taxon>Rosoideae incertae sedis</taxon>
        <taxon>Rubus</taxon>
    </lineage>
</organism>
<gene>
    <name evidence="6" type="ORF">M0R45_017217</name>
</gene>
<evidence type="ECO:0000256" key="4">
    <source>
        <dbReference type="ARBA" id="ARBA00023242"/>
    </source>
</evidence>
<dbReference type="InterPro" id="IPR005202">
    <property type="entry name" value="TF_GRAS"/>
</dbReference>
<comment type="similarity">
    <text evidence="5">Belongs to the GRAS family.</text>
</comment>
<dbReference type="EMBL" id="JBEDUW010000003">
    <property type="protein sequence ID" value="KAK9940563.1"/>
    <property type="molecule type" value="Genomic_DNA"/>
</dbReference>
<evidence type="ECO:0000256" key="1">
    <source>
        <dbReference type="ARBA" id="ARBA00004123"/>
    </source>
</evidence>
<evidence type="ECO:0000256" key="5">
    <source>
        <dbReference type="PROSITE-ProRule" id="PRU01191"/>
    </source>
</evidence>
<feature type="region of interest" description="Leucine repeat II (LRII)" evidence="5">
    <location>
        <begin position="70"/>
        <end position="102"/>
    </location>
</feature>
<name>A0AAW1XVJ5_RUBAR</name>
<sequence>MSQFFANRTILKLAKNETRLHIIDFGISYGFQWPCLIQHLSERPSGPPKLHITAIELPQPGFRPRERVEETGRRLARYCERFNVPFEYNVIAQKWETIQHEDLKIESNELVVVNCLHRLRHIHDETVMENSPRDVVLKLIKNINPDLFIHGIINGTYNTPFFATRVDEDGQWMLQGWKGRILVALSFWKPA</sequence>
<keyword evidence="2" id="KW-0805">Transcription regulation</keyword>
<dbReference type="AlphaFoldDB" id="A0AAW1XVJ5"/>
<dbReference type="GO" id="GO:0005634">
    <property type="term" value="C:nucleus"/>
    <property type="evidence" value="ECO:0007669"/>
    <property type="project" value="UniProtKB-SubCell"/>
</dbReference>
<reference evidence="6 7" key="1">
    <citation type="journal article" date="2023" name="G3 (Bethesda)">
        <title>A chromosome-length genome assembly and annotation of blackberry (Rubus argutus, cv. 'Hillquist').</title>
        <authorList>
            <person name="Bruna T."/>
            <person name="Aryal R."/>
            <person name="Dudchenko O."/>
            <person name="Sargent D.J."/>
            <person name="Mead D."/>
            <person name="Buti M."/>
            <person name="Cavallini A."/>
            <person name="Hytonen T."/>
            <person name="Andres J."/>
            <person name="Pham M."/>
            <person name="Weisz D."/>
            <person name="Mascagni F."/>
            <person name="Usai G."/>
            <person name="Natali L."/>
            <person name="Bassil N."/>
            <person name="Fernandez G.E."/>
            <person name="Lomsadze A."/>
            <person name="Armour M."/>
            <person name="Olukolu B."/>
            <person name="Poorten T."/>
            <person name="Britton C."/>
            <person name="Davik J."/>
            <person name="Ashrafi H."/>
            <person name="Aiden E.L."/>
            <person name="Borodovsky M."/>
            <person name="Worthington M."/>
        </authorList>
    </citation>
    <scope>NUCLEOTIDE SEQUENCE [LARGE SCALE GENOMIC DNA]</scope>
    <source>
        <strain evidence="6">PI 553951</strain>
    </source>
</reference>
<feature type="short sequence motif" description="VHIID" evidence="5">
    <location>
        <begin position="20"/>
        <end position="24"/>
    </location>
</feature>
<keyword evidence="7" id="KW-1185">Reference proteome</keyword>
<evidence type="ECO:0000256" key="3">
    <source>
        <dbReference type="ARBA" id="ARBA00023163"/>
    </source>
</evidence>
<keyword evidence="4" id="KW-0539">Nucleus</keyword>
<comment type="subcellular location">
    <subcellularLocation>
        <location evidence="1">Nucleus</location>
    </subcellularLocation>
</comment>
<comment type="caution">
    <text evidence="6">The sequence shown here is derived from an EMBL/GenBank/DDBJ whole genome shotgun (WGS) entry which is preliminary data.</text>
</comment>
<proteinExistence type="inferred from homology"/>
<protein>
    <submittedName>
        <fullName evidence="6">Uncharacterized protein</fullName>
    </submittedName>
</protein>
<evidence type="ECO:0000313" key="6">
    <source>
        <dbReference type="EMBL" id="KAK9940563.1"/>
    </source>
</evidence>
<keyword evidence="3" id="KW-0804">Transcription</keyword>
<dbReference type="Pfam" id="PF03514">
    <property type="entry name" value="GRAS"/>
    <property type="match status" value="1"/>
</dbReference>
<evidence type="ECO:0000313" key="7">
    <source>
        <dbReference type="Proteomes" id="UP001457282"/>
    </source>
</evidence>
<comment type="caution">
    <text evidence="5">Lacks conserved residue(s) required for the propagation of feature annotation.</text>
</comment>
<accession>A0AAW1XVJ5</accession>
<evidence type="ECO:0000256" key="2">
    <source>
        <dbReference type="ARBA" id="ARBA00023015"/>
    </source>
</evidence>